<accession>A0ABV6CSR3</accession>
<keyword evidence="9" id="KW-1185">Reference proteome</keyword>
<dbReference type="InterPro" id="IPR000644">
    <property type="entry name" value="CBS_dom"/>
</dbReference>
<protein>
    <submittedName>
        <fullName evidence="8">SIS domain-containing protein</fullName>
    </submittedName>
</protein>
<dbReference type="CDD" id="cd04604">
    <property type="entry name" value="CBS_pair_SIS_assoc"/>
    <property type="match status" value="1"/>
</dbReference>
<reference evidence="8 9" key="1">
    <citation type="submission" date="2024-09" db="EMBL/GenBank/DDBJ databases">
        <authorList>
            <person name="Sun Q."/>
            <person name="Mori K."/>
        </authorList>
    </citation>
    <scope>NUCLEOTIDE SEQUENCE [LARGE SCALE GENOMIC DNA]</scope>
    <source>
        <strain evidence="8 9">CCM 7706</strain>
    </source>
</reference>
<comment type="caution">
    <text evidence="8">The sequence shown here is derived from an EMBL/GenBank/DDBJ whole genome shotgun (WGS) entry which is preliminary data.</text>
</comment>
<evidence type="ECO:0000259" key="6">
    <source>
        <dbReference type="PROSITE" id="PS51371"/>
    </source>
</evidence>
<sequence>MPSSALPQAPGSFDHLILRGREVIDVEAQTLHRLAQSLDETFGRACRLLAATRGRIVVTGVGKSGHIARKIAATLAATGSPAIYVHPAEAAHGDLGMVIPGDAILALSNSGSTPELRALFDHARVLSIPVVGMTSQAGSLVDRRSDVCLILPEAQEACPVNVAPTASTAQQLALGDAIAMVLMDMRGFGRQELKSLHPGGAIGLRLAAVSEIMHGPDKLPLVDPDLRMDTVISTMTGMGFGIAGVVDETGGLIGIITDGDLRRHFDVLGQVTARQVMTRSPRVLRAGMAAQEALRMLNDAAVTCAFVVADDEPSCTVVGERTRQQQPIGIVHIHDFLRLGLS</sequence>
<dbReference type="Pfam" id="PF01380">
    <property type="entry name" value="SIS"/>
    <property type="match status" value="1"/>
</dbReference>
<dbReference type="PROSITE" id="PS51464">
    <property type="entry name" value="SIS"/>
    <property type="match status" value="1"/>
</dbReference>
<dbReference type="NCBIfam" id="TIGR00393">
    <property type="entry name" value="kpsF"/>
    <property type="match status" value="1"/>
</dbReference>
<dbReference type="EMBL" id="JBHLWK010000009">
    <property type="protein sequence ID" value="MFC0203779.1"/>
    <property type="molecule type" value="Genomic_DNA"/>
</dbReference>
<keyword evidence="3 5" id="KW-0129">CBS domain</keyword>
<dbReference type="InterPro" id="IPR035474">
    <property type="entry name" value="SIS_Kpsf"/>
</dbReference>
<feature type="domain" description="SIS" evidence="7">
    <location>
        <begin position="45"/>
        <end position="188"/>
    </location>
</feature>
<dbReference type="Proteomes" id="UP001589798">
    <property type="component" value="Unassembled WGS sequence"/>
</dbReference>
<dbReference type="Pfam" id="PF00571">
    <property type="entry name" value="CBS"/>
    <property type="match status" value="2"/>
</dbReference>
<name>A0ABV6CSR3_9SPHN</name>
<feature type="domain" description="CBS" evidence="6">
    <location>
        <begin position="277"/>
        <end position="342"/>
    </location>
</feature>
<evidence type="ECO:0000256" key="3">
    <source>
        <dbReference type="ARBA" id="ARBA00023122"/>
    </source>
</evidence>
<evidence type="ECO:0000256" key="4">
    <source>
        <dbReference type="PIRNR" id="PIRNR004692"/>
    </source>
</evidence>
<dbReference type="SUPFAM" id="SSF53697">
    <property type="entry name" value="SIS domain"/>
    <property type="match status" value="1"/>
</dbReference>
<dbReference type="Gene3D" id="3.40.50.10490">
    <property type="entry name" value="Glucose-6-phosphate isomerase like protein, domain 1"/>
    <property type="match status" value="1"/>
</dbReference>
<dbReference type="PIRSF" id="PIRSF004692">
    <property type="entry name" value="KdsD_KpsF"/>
    <property type="match status" value="1"/>
</dbReference>
<evidence type="ECO:0000313" key="9">
    <source>
        <dbReference type="Proteomes" id="UP001589798"/>
    </source>
</evidence>
<dbReference type="InterPro" id="IPR050986">
    <property type="entry name" value="GutQ/KpsF_isomerases"/>
</dbReference>
<dbReference type="InterPro" id="IPR046348">
    <property type="entry name" value="SIS_dom_sf"/>
</dbReference>
<evidence type="ECO:0000259" key="7">
    <source>
        <dbReference type="PROSITE" id="PS51464"/>
    </source>
</evidence>
<comment type="similarity">
    <text evidence="1 4">Belongs to the SIS family. GutQ/KpsF subfamily.</text>
</comment>
<dbReference type="PANTHER" id="PTHR42745:SF1">
    <property type="entry name" value="ARABINOSE 5-PHOSPHATE ISOMERASE KDSD"/>
    <property type="match status" value="1"/>
</dbReference>
<keyword evidence="2" id="KW-0677">Repeat</keyword>
<dbReference type="CDD" id="cd05014">
    <property type="entry name" value="SIS_Kpsf"/>
    <property type="match status" value="1"/>
</dbReference>
<evidence type="ECO:0000313" key="8">
    <source>
        <dbReference type="EMBL" id="MFC0203779.1"/>
    </source>
</evidence>
<dbReference type="Gene3D" id="3.10.580.10">
    <property type="entry name" value="CBS-domain"/>
    <property type="match status" value="1"/>
</dbReference>
<organism evidence="8 9">
    <name type="scientific">Novosphingobium soli</name>
    <dbReference type="NCBI Taxonomy" id="574956"/>
    <lineage>
        <taxon>Bacteria</taxon>
        <taxon>Pseudomonadati</taxon>
        <taxon>Pseudomonadota</taxon>
        <taxon>Alphaproteobacteria</taxon>
        <taxon>Sphingomonadales</taxon>
        <taxon>Sphingomonadaceae</taxon>
        <taxon>Novosphingobium</taxon>
    </lineage>
</organism>
<gene>
    <name evidence="8" type="ORF">ACFFJC_05770</name>
</gene>
<dbReference type="InterPro" id="IPR001347">
    <property type="entry name" value="SIS_dom"/>
</dbReference>
<evidence type="ECO:0000256" key="2">
    <source>
        <dbReference type="ARBA" id="ARBA00022737"/>
    </source>
</evidence>
<evidence type="ECO:0000256" key="5">
    <source>
        <dbReference type="PROSITE-ProRule" id="PRU00703"/>
    </source>
</evidence>
<feature type="domain" description="CBS" evidence="6">
    <location>
        <begin position="213"/>
        <end position="272"/>
    </location>
</feature>
<proteinExistence type="inferred from homology"/>
<dbReference type="InterPro" id="IPR004800">
    <property type="entry name" value="KdsD/KpsF-type"/>
</dbReference>
<evidence type="ECO:0000256" key="1">
    <source>
        <dbReference type="ARBA" id="ARBA00008165"/>
    </source>
</evidence>
<dbReference type="PANTHER" id="PTHR42745">
    <property type="match status" value="1"/>
</dbReference>
<dbReference type="RefSeq" id="WP_379486551.1">
    <property type="nucleotide sequence ID" value="NZ_JBHLWK010000009.1"/>
</dbReference>
<dbReference type="PROSITE" id="PS51371">
    <property type="entry name" value="CBS"/>
    <property type="match status" value="2"/>
</dbReference>
<dbReference type="InterPro" id="IPR046342">
    <property type="entry name" value="CBS_dom_sf"/>
</dbReference>